<dbReference type="OMA" id="YSEMNCT"/>
<dbReference type="dictyBase" id="DDB_G0267608"/>
<dbReference type="FunCoup" id="Q55GM4">
    <property type="interactions" value="744"/>
</dbReference>
<dbReference type="InterPro" id="IPR021837">
    <property type="entry name" value="CfaA/B/C"/>
</dbReference>
<organism evidence="2 3">
    <name type="scientific">Dictyostelium discoideum</name>
    <name type="common">Social amoeba</name>
    <dbReference type="NCBI Taxonomy" id="44689"/>
    <lineage>
        <taxon>Eukaryota</taxon>
        <taxon>Amoebozoa</taxon>
        <taxon>Evosea</taxon>
        <taxon>Eumycetozoa</taxon>
        <taxon>Dictyostelia</taxon>
        <taxon>Dictyosteliales</taxon>
        <taxon>Dictyosteliaceae</taxon>
        <taxon>Dictyostelium</taxon>
    </lineage>
</organism>
<keyword evidence="3" id="KW-1185">Reference proteome</keyword>
<dbReference type="PANTHER" id="PTHR33714:SF6">
    <property type="entry name" value="TRANSMEMBRANE PROTEIN"/>
    <property type="match status" value="1"/>
</dbReference>
<dbReference type="InParanoid" id="Q55GM4"/>
<accession>Q55GM4</accession>
<evidence type="ECO:0000313" key="2">
    <source>
        <dbReference type="EMBL" id="EAL73257.1"/>
    </source>
</evidence>
<evidence type="ECO:0000256" key="1">
    <source>
        <dbReference type="SAM" id="SignalP"/>
    </source>
</evidence>
<comment type="caution">
    <text evidence="2">The sequence shown here is derived from an EMBL/GenBank/DDBJ whole genome shotgun (WGS) entry which is preliminary data.</text>
</comment>
<dbReference type="Proteomes" id="UP000002195">
    <property type="component" value="Unassembled WGS sequence"/>
</dbReference>
<dbReference type="EMBL" id="AAFI02000003">
    <property type="protein sequence ID" value="EAL73257.1"/>
    <property type="molecule type" value="Genomic_DNA"/>
</dbReference>
<dbReference type="PaxDb" id="44689-DDB0189401"/>
<dbReference type="RefSeq" id="XP_647160.1">
    <property type="nucleotide sequence ID" value="XM_642068.1"/>
</dbReference>
<proteinExistence type="predicted"/>
<reference evidence="2 3" key="1">
    <citation type="journal article" date="2005" name="Nature">
        <title>The genome of the social amoeba Dictyostelium discoideum.</title>
        <authorList>
            <consortium name="The Dictyostelium discoideum Sequencing Consortium"/>
            <person name="Eichinger L."/>
            <person name="Pachebat J.A."/>
            <person name="Glockner G."/>
            <person name="Rajandream M.A."/>
            <person name="Sucgang R."/>
            <person name="Berriman M."/>
            <person name="Song J."/>
            <person name="Olsen R."/>
            <person name="Szafranski K."/>
            <person name="Xu Q."/>
            <person name="Tunggal B."/>
            <person name="Kummerfeld S."/>
            <person name="Madera M."/>
            <person name="Konfortov B.A."/>
            <person name="Rivero F."/>
            <person name="Bankier A.T."/>
            <person name="Lehmann R."/>
            <person name="Hamlin N."/>
            <person name="Davies R."/>
            <person name="Gaudet P."/>
            <person name="Fey P."/>
            <person name="Pilcher K."/>
            <person name="Chen G."/>
            <person name="Saunders D."/>
            <person name="Sodergren E."/>
            <person name="Davis P."/>
            <person name="Kerhornou A."/>
            <person name="Nie X."/>
            <person name="Hall N."/>
            <person name="Anjard C."/>
            <person name="Hemphill L."/>
            <person name="Bason N."/>
            <person name="Farbrother P."/>
            <person name="Desany B."/>
            <person name="Just E."/>
            <person name="Morio T."/>
            <person name="Rost R."/>
            <person name="Churcher C."/>
            <person name="Cooper J."/>
            <person name="Haydock S."/>
            <person name="van Driessche N."/>
            <person name="Cronin A."/>
            <person name="Goodhead I."/>
            <person name="Muzny D."/>
            <person name="Mourier T."/>
            <person name="Pain A."/>
            <person name="Lu M."/>
            <person name="Harper D."/>
            <person name="Lindsay R."/>
            <person name="Hauser H."/>
            <person name="James K."/>
            <person name="Quiles M."/>
            <person name="Madan Babu M."/>
            <person name="Saito T."/>
            <person name="Buchrieser C."/>
            <person name="Wardroper A."/>
            <person name="Felder M."/>
            <person name="Thangavelu M."/>
            <person name="Johnson D."/>
            <person name="Knights A."/>
            <person name="Loulseged H."/>
            <person name="Mungall K."/>
            <person name="Oliver K."/>
            <person name="Price C."/>
            <person name="Quail M.A."/>
            <person name="Urushihara H."/>
            <person name="Hernandez J."/>
            <person name="Rabbinowitsch E."/>
            <person name="Steffen D."/>
            <person name="Sanders M."/>
            <person name="Ma J."/>
            <person name="Kohara Y."/>
            <person name="Sharp S."/>
            <person name="Simmonds M."/>
            <person name="Spiegler S."/>
            <person name="Tivey A."/>
            <person name="Sugano S."/>
            <person name="White B."/>
            <person name="Walker D."/>
            <person name="Woodward J."/>
            <person name="Winckler T."/>
            <person name="Tanaka Y."/>
            <person name="Shaulsky G."/>
            <person name="Schleicher M."/>
            <person name="Weinstock G."/>
            <person name="Rosenthal A."/>
            <person name="Cox E.C."/>
            <person name="Chisholm R.L."/>
            <person name="Gibbs R."/>
            <person name="Loomis W.F."/>
            <person name="Platzer M."/>
            <person name="Kay R.R."/>
            <person name="Williams J."/>
            <person name="Dear P.H."/>
            <person name="Noegel A.A."/>
            <person name="Barrell B."/>
            <person name="Kuspa A."/>
        </authorList>
    </citation>
    <scope>NUCLEOTIDE SEQUENCE [LARGE SCALE GENOMIC DNA]</scope>
    <source>
        <strain evidence="2 3">AX4</strain>
    </source>
</reference>
<gene>
    <name evidence="2" type="ORF">DDB_G0267608</name>
</gene>
<dbReference type="PANTHER" id="PTHR33714">
    <property type="entry name" value="COUNTING FACTOR-ASSOCIATED PROTEIN A-RELATED"/>
    <property type="match status" value="1"/>
</dbReference>
<sequence>MKIILLILIIISVYNITPNFSTSIISNNRISLSTSSSSSSSSLNKKYIVQKGYNFIDDKCSEEVVNTVYSIDNACYFGNVFTCRDDGKIIYDMYEGYNCNGSIVFSMVIENDVCDTNSSQSYPTVYSCVDSIEIPTSGFLVYTSQDDDCGSKEDLVNLEITPLNTCINEDQTYSFIQTCNSTNYSTTKYFGTSCKGGPIGHAQGEITCRLNNPNQYSSQYVCL</sequence>
<dbReference type="VEuPathDB" id="AmoebaDB:DDB_G0267608"/>
<feature type="signal peptide" evidence="1">
    <location>
        <begin position="1"/>
        <end position="21"/>
    </location>
</feature>
<dbReference type="AlphaFoldDB" id="Q55GM4"/>
<feature type="chain" id="PRO_5004250714" evidence="1">
    <location>
        <begin position="22"/>
        <end position="223"/>
    </location>
</feature>
<dbReference type="HOGENOM" id="CLU_1242051_0_0_1"/>
<dbReference type="GeneID" id="8615963"/>
<protein>
    <submittedName>
        <fullName evidence="2">Uncharacterized protein</fullName>
    </submittedName>
</protein>
<dbReference type="PhylomeDB" id="Q55GM4"/>
<dbReference type="KEGG" id="ddi:DDB_G0267608"/>
<name>Q55GM4_DICDI</name>
<dbReference type="Pfam" id="PF11912">
    <property type="entry name" value="CfaA_B_C"/>
    <property type="match status" value="1"/>
</dbReference>
<dbReference type="eggNOG" id="ENOG502RIKE">
    <property type="taxonomic scope" value="Eukaryota"/>
</dbReference>
<evidence type="ECO:0000313" key="3">
    <source>
        <dbReference type="Proteomes" id="UP000002195"/>
    </source>
</evidence>
<keyword evidence="1" id="KW-0732">Signal</keyword>